<feature type="compositionally biased region" description="Polar residues" evidence="2">
    <location>
        <begin position="26"/>
        <end position="39"/>
    </location>
</feature>
<evidence type="ECO:0000256" key="1">
    <source>
        <dbReference type="SAM" id="Coils"/>
    </source>
</evidence>
<feature type="compositionally biased region" description="Low complexity" evidence="2">
    <location>
        <begin position="47"/>
        <end position="66"/>
    </location>
</feature>
<evidence type="ECO:0000313" key="4">
    <source>
        <dbReference type="Proteomes" id="UP000664132"/>
    </source>
</evidence>
<protein>
    <submittedName>
        <fullName evidence="3">Uncharacterized protein</fullName>
    </submittedName>
</protein>
<proteinExistence type="predicted"/>
<dbReference type="OrthoDB" id="5367584at2759"/>
<dbReference type="AlphaFoldDB" id="A0A8H7W1Z7"/>
<dbReference type="InterPro" id="IPR024312">
    <property type="entry name" value="TACC_fungi"/>
</dbReference>
<comment type="caution">
    <text evidence="3">The sequence shown here is derived from an EMBL/GenBank/DDBJ whole genome shotgun (WGS) entry which is preliminary data.</text>
</comment>
<dbReference type="EMBL" id="JAFJYH010000402">
    <property type="protein sequence ID" value="KAG4412182.1"/>
    <property type="molecule type" value="Genomic_DNA"/>
</dbReference>
<feature type="compositionally biased region" description="Gly residues" evidence="2">
    <location>
        <begin position="730"/>
        <end position="742"/>
    </location>
</feature>
<evidence type="ECO:0000256" key="2">
    <source>
        <dbReference type="SAM" id="MobiDB-lite"/>
    </source>
</evidence>
<keyword evidence="1" id="KW-0175">Coiled coil</keyword>
<keyword evidence="4" id="KW-1185">Reference proteome</keyword>
<feature type="region of interest" description="Disordered" evidence="2">
    <location>
        <begin position="239"/>
        <end position="288"/>
    </location>
</feature>
<organism evidence="3 4">
    <name type="scientific">Cadophora malorum</name>
    <dbReference type="NCBI Taxonomy" id="108018"/>
    <lineage>
        <taxon>Eukaryota</taxon>
        <taxon>Fungi</taxon>
        <taxon>Dikarya</taxon>
        <taxon>Ascomycota</taxon>
        <taxon>Pezizomycotina</taxon>
        <taxon>Leotiomycetes</taxon>
        <taxon>Helotiales</taxon>
        <taxon>Ploettnerulaceae</taxon>
        <taxon>Cadophora</taxon>
    </lineage>
</organism>
<gene>
    <name evidence="3" type="ORF">IFR04_014683</name>
</gene>
<feature type="region of interest" description="Disordered" evidence="2">
    <location>
        <begin position="660"/>
        <end position="761"/>
    </location>
</feature>
<evidence type="ECO:0000313" key="3">
    <source>
        <dbReference type="EMBL" id="KAG4412182.1"/>
    </source>
</evidence>
<dbReference type="Proteomes" id="UP000664132">
    <property type="component" value="Unassembled WGS sequence"/>
</dbReference>
<feature type="compositionally biased region" description="Low complexity" evidence="2">
    <location>
        <begin position="99"/>
        <end position="109"/>
    </location>
</feature>
<feature type="region of interest" description="Disordered" evidence="2">
    <location>
        <begin position="181"/>
        <end position="214"/>
    </location>
</feature>
<feature type="compositionally biased region" description="Basic and acidic residues" evidence="2">
    <location>
        <begin position="450"/>
        <end position="471"/>
    </location>
</feature>
<feature type="region of interest" description="Disordered" evidence="2">
    <location>
        <begin position="450"/>
        <end position="506"/>
    </location>
</feature>
<feature type="compositionally biased region" description="Basic and acidic residues" evidence="2">
    <location>
        <begin position="277"/>
        <end position="286"/>
    </location>
</feature>
<sequence>MIHGLCNQVSSTIGMASPLTDARDNALNSASPRKNQNLQEYEVTMESTTSDSPPSSPFVPNVSSNSLEDRENLSPIKTSRLSAKSPIDREHTSPLKMLTSRTSPTSTSRSPRKDQSPTRSPRKLSQPEKRFPVKPSSPIKVAPSPVKIASPEKRPAVMEQTLSIEDVLRDNEGLTKAIEILEDGDSDDGHPSDDTMLTTIGGGQGHNEEPSMDDTMVSTFSEFSAVPDMTMFAKIGHSPTKFAELGPTPRRPQINTPATLRRPATRDRSPSPTPRGHRYERSKDDGNTTNLILDFTEQFNGFAGRAQGQSPTRQARQSPLKSSTMPDMSWASTPSVNRHTMSNLLDFDIPPAPTPRSMPSITPRELESLKSNFLSEISSLKASLSGKEAEVHSLKTAVGDAEKRVGESMEQVREERNLKEQLAADKEDWEKRGREMEAVLRNVKEEIVHGERERDELEGRLEESERRREAAEIMAQEAESKMAAMKAGKTPASPGNSSSKSGECGCGGRAVEIAVEKVSRELHILYKEKHETKVSALKKSYERRWDKKITELENQVEDLSKENEELKLGRDTTMTKVEPKSALEVTQDLEKAAARDAKTKELEAELEGLSQEIKSVKHDNNDLRKLLDEERVEKSKLVQAVDEMIPLVAAFDDMLANMDSVPANLPETTPAPPTPSQKHANVENLRGSISRASGLRAPTGIAKPGESRIGRGGFGAPAPAGSSRERSGSAQGGTRPGSGMGYRSGIMSSIEKMGSYKGRGE</sequence>
<accession>A0A8H7W1Z7</accession>
<feature type="compositionally biased region" description="Polar residues" evidence="2">
    <location>
        <begin position="307"/>
        <end position="335"/>
    </location>
</feature>
<feature type="region of interest" description="Disordered" evidence="2">
    <location>
        <begin position="17"/>
        <end position="159"/>
    </location>
</feature>
<dbReference type="Pfam" id="PF12709">
    <property type="entry name" value="Fungal_TACC"/>
    <property type="match status" value="1"/>
</dbReference>
<name>A0A8H7W1Z7_9HELO</name>
<feature type="region of interest" description="Disordered" evidence="2">
    <location>
        <begin position="303"/>
        <end position="335"/>
    </location>
</feature>
<reference evidence="3" key="1">
    <citation type="submission" date="2021-02" db="EMBL/GenBank/DDBJ databases">
        <title>Genome sequence Cadophora malorum strain M34.</title>
        <authorList>
            <person name="Stefanovic E."/>
            <person name="Vu D."/>
            <person name="Scully C."/>
            <person name="Dijksterhuis J."/>
            <person name="Roader J."/>
            <person name="Houbraken J."/>
        </authorList>
    </citation>
    <scope>NUCLEOTIDE SEQUENCE</scope>
    <source>
        <strain evidence="3">M34</strain>
    </source>
</reference>
<feature type="coiled-coil region" evidence="1">
    <location>
        <begin position="542"/>
        <end position="633"/>
    </location>
</feature>